<dbReference type="Pfam" id="PF07715">
    <property type="entry name" value="Plug"/>
    <property type="match status" value="1"/>
</dbReference>
<gene>
    <name evidence="13" type="ORF">JI741_07900</name>
</gene>
<protein>
    <submittedName>
        <fullName evidence="13">TonB-dependent receptor</fullName>
    </submittedName>
</protein>
<keyword evidence="7 8" id="KW-0998">Cell outer membrane</keyword>
<dbReference type="Pfam" id="PF00593">
    <property type="entry name" value="TonB_dep_Rec_b-barrel"/>
    <property type="match status" value="1"/>
</dbReference>
<dbReference type="NCBIfam" id="TIGR04057">
    <property type="entry name" value="SusC_RagA_signa"/>
    <property type="match status" value="1"/>
</dbReference>
<keyword evidence="10" id="KW-0732">Signal</keyword>
<dbReference type="InterPro" id="IPR023997">
    <property type="entry name" value="TonB-dep_OMP_SusC/RagA_CS"/>
</dbReference>
<evidence type="ECO:0000256" key="7">
    <source>
        <dbReference type="ARBA" id="ARBA00023237"/>
    </source>
</evidence>
<dbReference type="InterPro" id="IPR012910">
    <property type="entry name" value="Plug_dom"/>
</dbReference>
<comment type="similarity">
    <text evidence="8 9">Belongs to the TonB-dependent receptor family.</text>
</comment>
<evidence type="ECO:0000256" key="9">
    <source>
        <dbReference type="RuleBase" id="RU003357"/>
    </source>
</evidence>
<dbReference type="PROSITE" id="PS52016">
    <property type="entry name" value="TONB_DEPENDENT_REC_3"/>
    <property type="match status" value="1"/>
</dbReference>
<dbReference type="RefSeq" id="WP_202008500.1">
    <property type="nucleotide sequence ID" value="NZ_JAERRB010000002.1"/>
</dbReference>
<evidence type="ECO:0000256" key="4">
    <source>
        <dbReference type="ARBA" id="ARBA00022692"/>
    </source>
</evidence>
<keyword evidence="5 9" id="KW-0798">TonB box</keyword>
<dbReference type="Gene3D" id="2.40.170.20">
    <property type="entry name" value="TonB-dependent receptor, beta-barrel domain"/>
    <property type="match status" value="1"/>
</dbReference>
<evidence type="ECO:0000256" key="8">
    <source>
        <dbReference type="PROSITE-ProRule" id="PRU01360"/>
    </source>
</evidence>
<dbReference type="SUPFAM" id="SSF56935">
    <property type="entry name" value="Porins"/>
    <property type="match status" value="1"/>
</dbReference>
<keyword evidence="13" id="KW-0675">Receptor</keyword>
<dbReference type="Gene3D" id="2.60.40.1120">
    <property type="entry name" value="Carboxypeptidase-like, regulatory domain"/>
    <property type="match status" value="1"/>
</dbReference>
<keyword evidence="6 8" id="KW-0472">Membrane</keyword>
<dbReference type="EMBL" id="JAERRB010000002">
    <property type="protein sequence ID" value="MBL0741139.1"/>
    <property type="molecule type" value="Genomic_DNA"/>
</dbReference>
<evidence type="ECO:0000313" key="14">
    <source>
        <dbReference type="Proteomes" id="UP000613030"/>
    </source>
</evidence>
<proteinExistence type="inferred from homology"/>
<dbReference type="SUPFAM" id="SSF49464">
    <property type="entry name" value="Carboxypeptidase regulatory domain-like"/>
    <property type="match status" value="1"/>
</dbReference>
<dbReference type="InterPro" id="IPR000531">
    <property type="entry name" value="Beta-barrel_TonB"/>
</dbReference>
<evidence type="ECO:0000256" key="1">
    <source>
        <dbReference type="ARBA" id="ARBA00004571"/>
    </source>
</evidence>
<keyword evidence="4 8" id="KW-0812">Transmembrane</keyword>
<evidence type="ECO:0000256" key="6">
    <source>
        <dbReference type="ARBA" id="ARBA00023136"/>
    </source>
</evidence>
<name>A0ABS1KP58_9BACT</name>
<evidence type="ECO:0000256" key="2">
    <source>
        <dbReference type="ARBA" id="ARBA00022448"/>
    </source>
</evidence>
<dbReference type="NCBIfam" id="TIGR04056">
    <property type="entry name" value="OMP_RagA_SusC"/>
    <property type="match status" value="1"/>
</dbReference>
<evidence type="ECO:0000256" key="10">
    <source>
        <dbReference type="SAM" id="SignalP"/>
    </source>
</evidence>
<dbReference type="InterPro" id="IPR008969">
    <property type="entry name" value="CarboxyPept-like_regulatory"/>
</dbReference>
<dbReference type="InterPro" id="IPR039426">
    <property type="entry name" value="TonB-dep_rcpt-like"/>
</dbReference>
<feature type="domain" description="TonB-dependent receptor plug" evidence="12">
    <location>
        <begin position="134"/>
        <end position="239"/>
    </location>
</feature>
<comment type="subcellular location">
    <subcellularLocation>
        <location evidence="1 8">Cell outer membrane</location>
        <topology evidence="1 8">Multi-pass membrane protein</topology>
    </subcellularLocation>
</comment>
<evidence type="ECO:0000313" key="13">
    <source>
        <dbReference type="EMBL" id="MBL0741139.1"/>
    </source>
</evidence>
<dbReference type="Gene3D" id="2.170.130.10">
    <property type="entry name" value="TonB-dependent receptor, plug domain"/>
    <property type="match status" value="1"/>
</dbReference>
<comment type="caution">
    <text evidence="13">The sequence shown here is derived from an EMBL/GenBank/DDBJ whole genome shotgun (WGS) entry which is preliminary data.</text>
</comment>
<evidence type="ECO:0000256" key="3">
    <source>
        <dbReference type="ARBA" id="ARBA00022452"/>
    </source>
</evidence>
<keyword evidence="3 8" id="KW-1134">Transmembrane beta strand</keyword>
<organism evidence="13 14">
    <name type="scientific">Chryseolinea lacunae</name>
    <dbReference type="NCBI Taxonomy" id="2801331"/>
    <lineage>
        <taxon>Bacteria</taxon>
        <taxon>Pseudomonadati</taxon>
        <taxon>Bacteroidota</taxon>
        <taxon>Cytophagia</taxon>
        <taxon>Cytophagales</taxon>
        <taxon>Fulvivirgaceae</taxon>
        <taxon>Chryseolinea</taxon>
    </lineage>
</organism>
<accession>A0ABS1KP58</accession>
<feature type="chain" id="PRO_5045480511" evidence="10">
    <location>
        <begin position="27"/>
        <end position="1117"/>
    </location>
</feature>
<evidence type="ECO:0000256" key="5">
    <source>
        <dbReference type="ARBA" id="ARBA00023077"/>
    </source>
</evidence>
<dbReference type="InterPro" id="IPR023996">
    <property type="entry name" value="TonB-dep_OMP_SusC/RagA"/>
</dbReference>
<dbReference type="InterPro" id="IPR037066">
    <property type="entry name" value="Plug_dom_sf"/>
</dbReference>
<evidence type="ECO:0000259" key="12">
    <source>
        <dbReference type="Pfam" id="PF07715"/>
    </source>
</evidence>
<feature type="domain" description="TonB-dependent receptor-like beta-barrel" evidence="11">
    <location>
        <begin position="465"/>
        <end position="1057"/>
    </location>
</feature>
<dbReference type="Pfam" id="PF13715">
    <property type="entry name" value="CarbopepD_reg_2"/>
    <property type="match status" value="1"/>
</dbReference>
<keyword evidence="2 8" id="KW-0813">Transport</keyword>
<keyword evidence="14" id="KW-1185">Reference proteome</keyword>
<dbReference type="Proteomes" id="UP000613030">
    <property type="component" value="Unassembled WGS sequence"/>
</dbReference>
<sequence length="1117" mass="123034">MRIKLRNALCCIALSATLCFIPEALFSRSETRADSPPSVAPEITIKGKVTEETGNPLPGVNVLVKGTTFGTTTDSDGNFTLSVPDNSTTLIFSFIGYVTQEVSIDNRTSINVSLAVDIVSLSEVVVTGYGSQSKRDITGAVATIESEQLLSTPSTNLGQAMQGKVAGVTVGNENSPGGGVMVRIRGFGTVNDNSPLYVIDGVPTKGNLNTINQNDIESIQILKDASSASIYGSRAGNGVVIITTKKGKAGKPVFTYDMYYGTQQPGKLLNMLNTDEYAQLTWESRINAGAVGTNGNPTHAQFGNGATPTIPDYIFPAGAKEGDPRVAQNANGEYVNYSNNIDGADFNKTKWLITKANKTGTKWLDEIFDPAPIQNHQIGVSGGNESGRYAMSLNYFDQKGIMLYTNFKRYSIRANTEFNITKRFRVGENLQIATSQRVNQPNGNSNESNPTSFAFRIQPIVPVFDVSGTTFAGTRGTDLDNSRNPVADLWRNKDNIQKEVRLFGNAYAELDILENLTAKTSFGIDYNIFNFRDYTIRDIESAESRGSNSLRTINNYEWTWTWFNTLTYNATLNDIHKFNFILGIESIKDYYESFDASRTNFASDDIENRYLSGGTGVQTNNGGATNWSLASEFAKVNYNLKDKYLLEGTLRRDRSSRFSAQNLVAYFPAVSAGWVISEESFAEGMNTWLDRAKLRIGWGQTGNQEIGFYNPYTIFSTNPATSFYDLGGTRSTAIPGYELTQFGNPNAKWETTTSTNIGLDVTLLQNKFDVSLDWYTRVTSDMLFPVAAPLTSGVATVPYQNIASMRNRGIDLSLAYHGQAMGGGLTFNVEGNFSMYRNVVTKTTGDANTQYFGINDERIQNFVVTQQNYPISSFFGYTIDGIFQTDDEAIAAPKNNLGTNQNRAGRFHFRDVSGPNGVPDGVIDTKDLSIIGNPHPDFTYGINVNVNYKNFSLTVFGQGVYGNQIYNYVKYWTDFPTFAGNRSTRMLYDSWRPGKTDAVLPQLTSSDQVSILPSTYYLESGSYFRFKNIQLTYSLPKVWASKVGMNSVRVYVQGQNLITITKYSGMDPEINLRNYVSGNDRVAGSTTYVSSTDRQLGVDGGSYPAAKQYLVGLNLTF</sequence>
<feature type="signal peptide" evidence="10">
    <location>
        <begin position="1"/>
        <end position="26"/>
    </location>
</feature>
<reference evidence="13 14" key="1">
    <citation type="submission" date="2021-01" db="EMBL/GenBank/DDBJ databases">
        <title>Chryseolinea sp. Jin1 Genome sequencing and assembly.</title>
        <authorList>
            <person name="Kim I."/>
        </authorList>
    </citation>
    <scope>NUCLEOTIDE SEQUENCE [LARGE SCALE GENOMIC DNA]</scope>
    <source>
        <strain evidence="13 14">Jin1</strain>
    </source>
</reference>
<evidence type="ECO:0000259" key="11">
    <source>
        <dbReference type="Pfam" id="PF00593"/>
    </source>
</evidence>
<dbReference type="InterPro" id="IPR036942">
    <property type="entry name" value="Beta-barrel_TonB_sf"/>
</dbReference>